<organism evidence="1">
    <name type="scientific">Arundo donax</name>
    <name type="common">Giant reed</name>
    <name type="synonym">Donax arundinaceus</name>
    <dbReference type="NCBI Taxonomy" id="35708"/>
    <lineage>
        <taxon>Eukaryota</taxon>
        <taxon>Viridiplantae</taxon>
        <taxon>Streptophyta</taxon>
        <taxon>Embryophyta</taxon>
        <taxon>Tracheophyta</taxon>
        <taxon>Spermatophyta</taxon>
        <taxon>Magnoliopsida</taxon>
        <taxon>Liliopsida</taxon>
        <taxon>Poales</taxon>
        <taxon>Poaceae</taxon>
        <taxon>PACMAD clade</taxon>
        <taxon>Arundinoideae</taxon>
        <taxon>Arundineae</taxon>
        <taxon>Arundo</taxon>
    </lineage>
</organism>
<sequence length="23" mass="2830">MDLFMMSISKDQLILYHQIIPHR</sequence>
<protein>
    <submittedName>
        <fullName evidence="1">Uncharacterized protein</fullName>
    </submittedName>
</protein>
<name>A0A0A9D5L3_ARUDO</name>
<dbReference type="EMBL" id="GBRH01216950">
    <property type="protein sequence ID" value="JAD80945.1"/>
    <property type="molecule type" value="Transcribed_RNA"/>
</dbReference>
<dbReference type="AlphaFoldDB" id="A0A0A9D5L3"/>
<accession>A0A0A9D5L3</accession>
<reference evidence="1" key="2">
    <citation type="journal article" date="2015" name="Data Brief">
        <title>Shoot transcriptome of the giant reed, Arundo donax.</title>
        <authorList>
            <person name="Barrero R.A."/>
            <person name="Guerrero F.D."/>
            <person name="Moolhuijzen P."/>
            <person name="Goolsby J.A."/>
            <person name="Tidwell J."/>
            <person name="Bellgard S.E."/>
            <person name="Bellgard M.I."/>
        </authorList>
    </citation>
    <scope>NUCLEOTIDE SEQUENCE</scope>
    <source>
        <tissue evidence="1">Shoot tissue taken approximately 20 cm above the soil surface</tissue>
    </source>
</reference>
<reference evidence="1" key="1">
    <citation type="submission" date="2014-09" db="EMBL/GenBank/DDBJ databases">
        <authorList>
            <person name="Magalhaes I.L.F."/>
            <person name="Oliveira U."/>
            <person name="Santos F.R."/>
            <person name="Vidigal T.H.D.A."/>
            <person name="Brescovit A.D."/>
            <person name="Santos A.J."/>
        </authorList>
    </citation>
    <scope>NUCLEOTIDE SEQUENCE</scope>
    <source>
        <tissue evidence="1">Shoot tissue taken approximately 20 cm above the soil surface</tissue>
    </source>
</reference>
<evidence type="ECO:0000313" key="1">
    <source>
        <dbReference type="EMBL" id="JAD80945.1"/>
    </source>
</evidence>
<proteinExistence type="predicted"/>